<evidence type="ECO:0000313" key="2">
    <source>
        <dbReference type="EMBL" id="APO75206.1"/>
    </source>
</evidence>
<dbReference type="GO" id="GO:0016887">
    <property type="term" value="F:ATP hydrolysis activity"/>
    <property type="evidence" value="ECO:0007669"/>
    <property type="project" value="InterPro"/>
</dbReference>
<gene>
    <name evidence="2" type="ORF">AM571_CH02397</name>
</gene>
<organism evidence="2">
    <name type="scientific">Rhizobium etli 8C-3</name>
    <dbReference type="NCBI Taxonomy" id="538025"/>
    <lineage>
        <taxon>Bacteria</taxon>
        <taxon>Pseudomonadati</taxon>
        <taxon>Pseudomonadota</taxon>
        <taxon>Alphaproteobacteria</taxon>
        <taxon>Hyphomicrobiales</taxon>
        <taxon>Rhizobiaceae</taxon>
        <taxon>Rhizobium/Agrobacterium group</taxon>
        <taxon>Rhizobium</taxon>
    </lineage>
</organism>
<protein>
    <submittedName>
        <fullName evidence="2">AAA domain-containing protein</fullName>
    </submittedName>
</protein>
<sequence length="345" mass="39089">MSPDEIYAEFSEMRIKHPQQEAAVAVFKKLRQRMIAAPYAGQTAVKMFAGSQSGKTTTVEWYIDKFLVDEWLAAKALTAKTADEKAWLEKTAKLPRRELAKLQTIALHVELTGGTTMSSLMSDFLVALGDPEPYSGTYRQRRYRVEKALSERGYQIIFIDEIQHLKTPANTGPVSRTDDATEVQNTFKGWVKRWPIVFVGTQHAEKVVFEHQIATRSHKPIDFRPLHYGDRKGRKDFEDFCGRLSLKIVEHRILPERPRILVEGDVPLCLNIASKGRLGVVAIIVRNALENMAESGHAQLTREHLATAVEDYSQEIKLCSYNPFRTGPTFIPSPEEYAKDVANDN</sequence>
<dbReference type="AlphaFoldDB" id="A0A1L5P4Z9"/>
<dbReference type="EMBL" id="CP017241">
    <property type="protein sequence ID" value="APO75206.1"/>
    <property type="molecule type" value="Genomic_DNA"/>
</dbReference>
<dbReference type="Proteomes" id="UP000185109">
    <property type="component" value="Chromosome"/>
</dbReference>
<dbReference type="Pfam" id="PF13401">
    <property type="entry name" value="AAA_22"/>
    <property type="match status" value="1"/>
</dbReference>
<accession>A0A1L5P4Z9</accession>
<proteinExistence type="predicted"/>
<feature type="domain" description="ORC1/DEAH AAA+ ATPase" evidence="1">
    <location>
        <begin position="46"/>
        <end position="207"/>
    </location>
</feature>
<name>A0A1L5P4Z9_RHIET</name>
<dbReference type="SUPFAM" id="SSF52540">
    <property type="entry name" value="P-loop containing nucleoside triphosphate hydrolases"/>
    <property type="match status" value="1"/>
</dbReference>
<evidence type="ECO:0000259" key="1">
    <source>
        <dbReference type="Pfam" id="PF13401"/>
    </source>
</evidence>
<dbReference type="InterPro" id="IPR049945">
    <property type="entry name" value="AAA_22"/>
</dbReference>
<dbReference type="InterPro" id="IPR027417">
    <property type="entry name" value="P-loop_NTPase"/>
</dbReference>
<reference evidence="2" key="1">
    <citation type="submission" date="2016-09" db="EMBL/GenBank/DDBJ databases">
        <title>The complete genome sequences of Rhizobium gallicum, symbiovars gallicum and phaseoli, symbionts associated to common bean (Phaseolus vulgaris).</title>
        <authorList>
            <person name="Bustos P."/>
            <person name="Santamaria R.I."/>
            <person name="Perez-Carrascal O.M."/>
            <person name="Juarez S."/>
            <person name="Lozano L."/>
            <person name="Martinez-Flores I."/>
            <person name="Martinez-Romero E."/>
            <person name="Cevallos M."/>
            <person name="Romero D."/>
            <person name="Davila G."/>
            <person name="Gonzalez V."/>
        </authorList>
    </citation>
    <scope>NUCLEOTIDE SEQUENCE [LARGE SCALE GENOMIC DNA]</scope>
    <source>
        <strain evidence="2">8C-3</strain>
    </source>
</reference>